<accession>A0A317E0I8</accession>
<gene>
    <name evidence="5" type="ORF">DKG75_18035</name>
</gene>
<evidence type="ECO:0000313" key="6">
    <source>
        <dbReference type="Proteomes" id="UP000246077"/>
    </source>
</evidence>
<dbReference type="GO" id="GO:0000976">
    <property type="term" value="F:transcription cis-regulatory region binding"/>
    <property type="evidence" value="ECO:0007669"/>
    <property type="project" value="TreeGrafter"/>
</dbReference>
<dbReference type="InterPro" id="IPR050109">
    <property type="entry name" value="HTH-type_TetR-like_transc_reg"/>
</dbReference>
<keyword evidence="6" id="KW-1185">Reference proteome</keyword>
<dbReference type="InterPro" id="IPR001647">
    <property type="entry name" value="HTH_TetR"/>
</dbReference>
<proteinExistence type="predicted"/>
<dbReference type="AlphaFoldDB" id="A0A317E0I8"/>
<dbReference type="RefSeq" id="WP_109922559.1">
    <property type="nucleotide sequence ID" value="NZ_QGLF01000005.1"/>
</dbReference>
<comment type="caution">
    <text evidence="5">The sequence shown here is derived from an EMBL/GenBank/DDBJ whole genome shotgun (WGS) entry which is preliminary data.</text>
</comment>
<name>A0A317E0I8_9PROT</name>
<reference evidence="6" key="1">
    <citation type="submission" date="2018-05" db="EMBL/GenBank/DDBJ databases">
        <title>Zavarzinia sp. HR-AS.</title>
        <authorList>
            <person name="Lee Y."/>
            <person name="Jeon C.O."/>
        </authorList>
    </citation>
    <scope>NUCLEOTIDE SEQUENCE [LARGE SCALE GENOMIC DNA]</scope>
    <source>
        <strain evidence="6">DSM 1231</strain>
    </source>
</reference>
<sequence>MAGLTPRDQVKRAALRLFARHGVDGVTVRRIAEACGQKNHAAVGYYFGSKDALVRELVTDGARVIDERRNAMLDRLEAGGRRPRIADIAAALVEPSIGLAAAGEEEAYIRFIQMLMLNRRDLFMDALEGRWNSGYLRCLDHLRRLLPKLSPAMQNQRFVFIGAYLAGVLALREAALGDRSRPHRLWDAPETLADIIRTLTAILDAPAGDGPGAEAEATAAVVGSVGVILS</sequence>
<dbReference type="GO" id="GO:0003700">
    <property type="term" value="F:DNA-binding transcription factor activity"/>
    <property type="evidence" value="ECO:0007669"/>
    <property type="project" value="TreeGrafter"/>
</dbReference>
<evidence type="ECO:0000313" key="5">
    <source>
        <dbReference type="EMBL" id="PWR18873.1"/>
    </source>
</evidence>
<feature type="domain" description="HTH tetR-type" evidence="4">
    <location>
        <begin position="13"/>
        <end position="57"/>
    </location>
</feature>
<dbReference type="EMBL" id="QGLF01000005">
    <property type="protein sequence ID" value="PWR18873.1"/>
    <property type="molecule type" value="Genomic_DNA"/>
</dbReference>
<keyword evidence="1" id="KW-0805">Transcription regulation</keyword>
<protein>
    <submittedName>
        <fullName evidence="5">TetR/AcrR family transcriptional regulator</fullName>
    </submittedName>
</protein>
<keyword evidence="3" id="KW-0804">Transcription</keyword>
<evidence type="ECO:0000256" key="2">
    <source>
        <dbReference type="ARBA" id="ARBA00023125"/>
    </source>
</evidence>
<dbReference type="OrthoDB" id="2356263at2"/>
<dbReference type="PANTHER" id="PTHR30055">
    <property type="entry name" value="HTH-TYPE TRANSCRIPTIONAL REGULATOR RUTR"/>
    <property type="match status" value="1"/>
</dbReference>
<dbReference type="PANTHER" id="PTHR30055:SF234">
    <property type="entry name" value="HTH-TYPE TRANSCRIPTIONAL REGULATOR BETI"/>
    <property type="match status" value="1"/>
</dbReference>
<evidence type="ECO:0000256" key="1">
    <source>
        <dbReference type="ARBA" id="ARBA00023015"/>
    </source>
</evidence>
<organism evidence="5 6">
    <name type="scientific">Zavarzinia compransoris</name>
    <dbReference type="NCBI Taxonomy" id="1264899"/>
    <lineage>
        <taxon>Bacteria</taxon>
        <taxon>Pseudomonadati</taxon>
        <taxon>Pseudomonadota</taxon>
        <taxon>Alphaproteobacteria</taxon>
        <taxon>Rhodospirillales</taxon>
        <taxon>Zavarziniaceae</taxon>
        <taxon>Zavarzinia</taxon>
    </lineage>
</organism>
<dbReference type="Proteomes" id="UP000246077">
    <property type="component" value="Unassembled WGS sequence"/>
</dbReference>
<dbReference type="InterPro" id="IPR009057">
    <property type="entry name" value="Homeodomain-like_sf"/>
</dbReference>
<keyword evidence="2" id="KW-0238">DNA-binding</keyword>
<dbReference type="Gene3D" id="1.10.357.10">
    <property type="entry name" value="Tetracycline Repressor, domain 2"/>
    <property type="match status" value="1"/>
</dbReference>
<evidence type="ECO:0000256" key="3">
    <source>
        <dbReference type="ARBA" id="ARBA00023163"/>
    </source>
</evidence>
<dbReference type="SUPFAM" id="SSF46689">
    <property type="entry name" value="Homeodomain-like"/>
    <property type="match status" value="1"/>
</dbReference>
<evidence type="ECO:0000259" key="4">
    <source>
        <dbReference type="Pfam" id="PF00440"/>
    </source>
</evidence>
<dbReference type="Pfam" id="PF00440">
    <property type="entry name" value="TetR_N"/>
    <property type="match status" value="1"/>
</dbReference>